<dbReference type="PANTHER" id="PTHR10655">
    <property type="entry name" value="LYSOPHOSPHOLIPASE-RELATED"/>
    <property type="match status" value="1"/>
</dbReference>
<dbReference type="SUPFAM" id="SSF53474">
    <property type="entry name" value="alpha/beta-Hydrolases"/>
    <property type="match status" value="1"/>
</dbReference>
<dbReference type="InterPro" id="IPR003140">
    <property type="entry name" value="PLipase/COase/thioEstase"/>
</dbReference>
<dbReference type="Gene3D" id="3.40.50.1820">
    <property type="entry name" value="alpha/beta hydrolase"/>
    <property type="match status" value="1"/>
</dbReference>
<accession>A0A381NCN7</accession>
<dbReference type="PANTHER" id="PTHR10655:SF17">
    <property type="entry name" value="LYSOPHOSPHOLIPASE-LIKE PROTEIN 1"/>
    <property type="match status" value="1"/>
</dbReference>
<dbReference type="InterPro" id="IPR029058">
    <property type="entry name" value="AB_hydrolase_fold"/>
</dbReference>
<dbReference type="EMBL" id="UINC01000262">
    <property type="protein sequence ID" value="SUZ52209.1"/>
    <property type="molecule type" value="Genomic_DNA"/>
</dbReference>
<gene>
    <name evidence="4" type="ORF">METZ01_LOCUS5063</name>
</gene>
<dbReference type="Pfam" id="PF02230">
    <property type="entry name" value="Abhydrolase_2"/>
    <property type="match status" value="1"/>
</dbReference>
<evidence type="ECO:0000256" key="1">
    <source>
        <dbReference type="ARBA" id="ARBA00006499"/>
    </source>
</evidence>
<name>A0A381NCN7_9ZZZZ</name>
<evidence type="ECO:0000313" key="4">
    <source>
        <dbReference type="EMBL" id="SUZ52209.1"/>
    </source>
</evidence>
<feature type="domain" description="Phospholipase/carboxylesterase/thioesterase" evidence="3">
    <location>
        <begin position="20"/>
        <end position="211"/>
    </location>
</feature>
<evidence type="ECO:0000259" key="3">
    <source>
        <dbReference type="Pfam" id="PF02230"/>
    </source>
</evidence>
<evidence type="ECO:0000256" key="2">
    <source>
        <dbReference type="ARBA" id="ARBA00022801"/>
    </source>
</evidence>
<dbReference type="GO" id="GO:0016787">
    <property type="term" value="F:hydrolase activity"/>
    <property type="evidence" value="ECO:0007669"/>
    <property type="project" value="UniProtKB-KW"/>
</dbReference>
<reference evidence="4" key="1">
    <citation type="submission" date="2018-05" db="EMBL/GenBank/DDBJ databases">
        <authorList>
            <person name="Lanie J.A."/>
            <person name="Ng W.-L."/>
            <person name="Kazmierczak K.M."/>
            <person name="Andrzejewski T.M."/>
            <person name="Davidsen T.M."/>
            <person name="Wayne K.J."/>
            <person name="Tettelin H."/>
            <person name="Glass J.I."/>
            <person name="Rusch D."/>
            <person name="Podicherti R."/>
            <person name="Tsui H.-C.T."/>
            <person name="Winkler M.E."/>
        </authorList>
    </citation>
    <scope>NUCLEOTIDE SEQUENCE</scope>
</reference>
<organism evidence="4">
    <name type="scientific">marine metagenome</name>
    <dbReference type="NCBI Taxonomy" id="408172"/>
    <lineage>
        <taxon>unclassified sequences</taxon>
        <taxon>metagenomes</taxon>
        <taxon>ecological metagenomes</taxon>
    </lineage>
</organism>
<protein>
    <recommendedName>
        <fullName evidence="3">Phospholipase/carboxylesterase/thioesterase domain-containing protein</fullName>
    </recommendedName>
</protein>
<comment type="similarity">
    <text evidence="1">Belongs to the AB hydrolase superfamily. AB hydrolase 2 family.</text>
</comment>
<dbReference type="InterPro" id="IPR050565">
    <property type="entry name" value="LYPA1-2/EST-like"/>
</dbReference>
<keyword evidence="2" id="KW-0378">Hydrolase</keyword>
<dbReference type="AlphaFoldDB" id="A0A381NCN7"/>
<proteinExistence type="inferred from homology"/>
<sequence>MNNEGLLAYTAVIPRGHSKEAEIRGIILLHGYGSHMGDLAGLAQMIGDNKYTFFCPNAPIEMDVGYGQKGYSWYAMDQTGGTSRVDDALVYLDATLGEITDRYEIDRSELVIGGFSQGGMLAIHAGVASGRSFKGIIAMSARLVSESEIQSSQTPVFISHGSNDQVVSVSEGRKARDVLENSGHLVTYREYPMAHEINSACMKDLNTWLNALFEGNQS</sequence>